<dbReference type="Proteomes" id="UP000274756">
    <property type="component" value="Unassembled WGS sequence"/>
</dbReference>
<dbReference type="PANTHER" id="PTHR24131:SF10">
    <property type="entry name" value="ANKYRIN-REPEAT, SH3-DOMAIN, AND PROLINE-RICH-REGION CONTAINING PROTEIN, ISOFORM B"/>
    <property type="match status" value="1"/>
</dbReference>
<evidence type="ECO:0000256" key="8">
    <source>
        <dbReference type="PROSITE-ProRule" id="PRU00192"/>
    </source>
</evidence>
<dbReference type="OrthoDB" id="10038642at2759"/>
<dbReference type="Proteomes" id="UP000038040">
    <property type="component" value="Unplaced"/>
</dbReference>
<dbReference type="PROSITE" id="PS50088">
    <property type="entry name" value="ANK_REPEAT"/>
    <property type="match status" value="2"/>
</dbReference>
<dbReference type="PANTHER" id="PTHR24131">
    <property type="entry name" value="APOPTOSIS-STIMULATING OF P53 PROTEIN"/>
    <property type="match status" value="1"/>
</dbReference>
<feature type="compositionally biased region" description="Polar residues" evidence="10">
    <location>
        <begin position="51"/>
        <end position="66"/>
    </location>
</feature>
<keyword evidence="9" id="KW-0175">Coiled coil</keyword>
<dbReference type="EMBL" id="UYYG01001154">
    <property type="protein sequence ID" value="VDN56055.1"/>
    <property type="molecule type" value="Genomic_DNA"/>
</dbReference>
<dbReference type="GO" id="GO:0042981">
    <property type="term" value="P:regulation of apoptotic process"/>
    <property type="evidence" value="ECO:0007669"/>
    <property type="project" value="InterPro"/>
</dbReference>
<evidence type="ECO:0000259" key="11">
    <source>
        <dbReference type="PROSITE" id="PS50002"/>
    </source>
</evidence>
<evidence type="ECO:0000313" key="15">
    <source>
        <dbReference type="WBParaSite" id="DME_0000166801-mRNA-1"/>
    </source>
</evidence>
<dbReference type="InterPro" id="IPR036028">
    <property type="entry name" value="SH3-like_dom_sf"/>
</dbReference>
<evidence type="ECO:0000256" key="2">
    <source>
        <dbReference type="ARBA" id="ARBA00022443"/>
    </source>
</evidence>
<organism evidence="13 15">
    <name type="scientific">Dracunculus medinensis</name>
    <name type="common">Guinea worm</name>
    <dbReference type="NCBI Taxonomy" id="318479"/>
    <lineage>
        <taxon>Eukaryota</taxon>
        <taxon>Metazoa</taxon>
        <taxon>Ecdysozoa</taxon>
        <taxon>Nematoda</taxon>
        <taxon>Chromadorea</taxon>
        <taxon>Rhabditida</taxon>
        <taxon>Spirurina</taxon>
        <taxon>Dracunculoidea</taxon>
        <taxon>Dracunculidae</taxon>
        <taxon>Dracunculus</taxon>
    </lineage>
</organism>
<evidence type="ECO:0000256" key="9">
    <source>
        <dbReference type="SAM" id="Coils"/>
    </source>
</evidence>
<evidence type="ECO:0000256" key="7">
    <source>
        <dbReference type="PROSITE-ProRule" id="PRU00023"/>
    </source>
</evidence>
<dbReference type="CDD" id="cd00174">
    <property type="entry name" value="SH3"/>
    <property type="match status" value="1"/>
</dbReference>
<dbReference type="InterPro" id="IPR001452">
    <property type="entry name" value="SH3_domain"/>
</dbReference>
<dbReference type="PROSITE" id="PS50297">
    <property type="entry name" value="ANK_REP_REGION"/>
    <property type="match status" value="2"/>
</dbReference>
<dbReference type="Pfam" id="PF12796">
    <property type="entry name" value="Ank_2"/>
    <property type="match status" value="1"/>
</dbReference>
<evidence type="ECO:0000256" key="10">
    <source>
        <dbReference type="SAM" id="MobiDB-lite"/>
    </source>
</evidence>
<dbReference type="SMART" id="SM00326">
    <property type="entry name" value="SH3"/>
    <property type="match status" value="1"/>
</dbReference>
<dbReference type="SUPFAM" id="SSF50044">
    <property type="entry name" value="SH3-domain"/>
    <property type="match status" value="1"/>
</dbReference>
<reference evidence="12 14" key="2">
    <citation type="submission" date="2018-11" db="EMBL/GenBank/DDBJ databases">
        <authorList>
            <consortium name="Pathogen Informatics"/>
        </authorList>
    </citation>
    <scope>NUCLEOTIDE SEQUENCE [LARGE SCALE GENOMIC DNA]</scope>
</reference>
<evidence type="ECO:0000313" key="14">
    <source>
        <dbReference type="Proteomes" id="UP000274756"/>
    </source>
</evidence>
<keyword evidence="14" id="KW-1185">Reference proteome</keyword>
<dbReference type="PROSITE" id="PS50002">
    <property type="entry name" value="SH3"/>
    <property type="match status" value="1"/>
</dbReference>
<feature type="region of interest" description="Disordered" evidence="10">
    <location>
        <begin position="46"/>
        <end position="68"/>
    </location>
</feature>
<keyword evidence="5 7" id="KW-0040">ANK repeat</keyword>
<dbReference type="AlphaFoldDB" id="A0A0N4U4F9"/>
<dbReference type="Gene3D" id="1.25.40.20">
    <property type="entry name" value="Ankyrin repeat-containing domain"/>
    <property type="match status" value="1"/>
</dbReference>
<dbReference type="InterPro" id="IPR047163">
    <property type="entry name" value="ASPP1/2"/>
</dbReference>
<feature type="repeat" description="ANK" evidence="7">
    <location>
        <begin position="706"/>
        <end position="738"/>
    </location>
</feature>
<name>A0A0N4U4F9_DRAME</name>
<dbReference type="SMART" id="SM00248">
    <property type="entry name" value="ANK"/>
    <property type="match status" value="2"/>
</dbReference>
<feature type="domain" description="SH3" evidence="11">
    <location>
        <begin position="772"/>
        <end position="838"/>
    </location>
</feature>
<evidence type="ECO:0000256" key="3">
    <source>
        <dbReference type="ARBA" id="ARBA00022703"/>
    </source>
</evidence>
<keyword evidence="3" id="KW-0053">Apoptosis</keyword>
<dbReference type="InterPro" id="IPR036770">
    <property type="entry name" value="Ankyrin_rpt-contain_sf"/>
</dbReference>
<evidence type="ECO:0000256" key="6">
    <source>
        <dbReference type="ARBA" id="ARBA00023242"/>
    </source>
</evidence>
<dbReference type="InterPro" id="IPR002110">
    <property type="entry name" value="Ankyrin_rpt"/>
</dbReference>
<evidence type="ECO:0000313" key="12">
    <source>
        <dbReference type="EMBL" id="VDN56055.1"/>
    </source>
</evidence>
<sequence length="879" mass="98773">MENNNGESCDGVRLIDASDSLKAVTLGENSAFMPSKLSRLPIRVIKPPQPTSSSALSLMQHGQKSPSKNRELLRYAEQQRKLIDSYQREIEDREVRGPHSEHQRSIQLSSLRREVVREENEMTRLHILQRETNEACAERIIVENKLRKLQNEVSSQGQQLRIAFSKIDSLKAQLELLYRRRLSAMNAAIRQQRLVSPECKIDQECAISQKTQHHYPQTNEVLNAAQSDNRSVQSSVGTALSAAINSVESKNAINFVMQNFNHLYGSLSTETNDKICMDNSSAPVFDALNHSKSQPNRDRMTSSILSDTANRPRASVEPFQVNSNVLPSSKLKMVENVPKKIESPRPVDLDNLINNLNENRIDISLKQNRNESPSPPGDPFPTYVNENCTEDKPSIGLVNDLVNNTSKDNINHEIANTHEKNEICNSSRRLATIYHLWDEAKILDHEPPPADLLGNGDFIRDEISKLANADQVSIRPGTLRAAKRRSWVQQETSQDETDYIRKILCEEQKKGRTHIILDPYIENILSMSANQNSLVENAGNISNVGAKRLQLDDSNLYESSNAPSNVTKENDSENLLEDQRLDNDEQKFVNSGDKNEEELDKIIISGADYSESLELTKEISKDSILRSVNSKKLHKKVVFDPLALLLDACLEGEIDLVKECAIKMSNLSACNDEGITALHNAICAGHYEIVRYLIESHADVNAQDSDGWTPLHCAASCNNLPMVKMLVENGACIFAQTLSDLETPIEKCEEEEEGFEGCQRYLNSALNGAGTINEQQMYAAYGYEEQQDDELSFPAGAILKVLQKEVDGKGWWFCEYEDRNVGKRQGLVPRNFLSLYPSLVHRNPTFVPFDLPDSFSLTEVKVAGPNDEGKSFNRLFADH</sequence>
<dbReference type="Pfam" id="PF00018">
    <property type="entry name" value="SH3_1"/>
    <property type="match status" value="1"/>
</dbReference>
<evidence type="ECO:0000256" key="5">
    <source>
        <dbReference type="ARBA" id="ARBA00023043"/>
    </source>
</evidence>
<evidence type="ECO:0000256" key="1">
    <source>
        <dbReference type="ARBA" id="ARBA00004123"/>
    </source>
</evidence>
<dbReference type="GO" id="GO:0005634">
    <property type="term" value="C:nucleus"/>
    <property type="evidence" value="ECO:0007669"/>
    <property type="project" value="UniProtKB-SubCell"/>
</dbReference>
<dbReference type="WBParaSite" id="DME_0000166801-mRNA-1">
    <property type="protein sequence ID" value="DME_0000166801-mRNA-1"/>
    <property type="gene ID" value="DME_0000166801"/>
</dbReference>
<dbReference type="GO" id="GO:0002039">
    <property type="term" value="F:p53 binding"/>
    <property type="evidence" value="ECO:0007669"/>
    <property type="project" value="InterPro"/>
</dbReference>
<comment type="subcellular location">
    <subcellularLocation>
        <location evidence="1">Nucleus</location>
    </subcellularLocation>
</comment>
<feature type="coiled-coil region" evidence="9">
    <location>
        <begin position="69"/>
        <end position="128"/>
    </location>
</feature>
<gene>
    <name evidence="12" type="ORF">DME_LOCUS6028</name>
</gene>
<feature type="repeat" description="ANK" evidence="7">
    <location>
        <begin position="673"/>
        <end position="705"/>
    </location>
</feature>
<keyword evidence="4" id="KW-0677">Repeat</keyword>
<dbReference type="GO" id="GO:0006915">
    <property type="term" value="P:apoptotic process"/>
    <property type="evidence" value="ECO:0007669"/>
    <property type="project" value="UniProtKB-KW"/>
</dbReference>
<protein>
    <submittedName>
        <fullName evidence="15">SH3 domain-containing protein</fullName>
    </submittedName>
</protein>
<accession>A0A0N4U4F9</accession>
<proteinExistence type="predicted"/>
<evidence type="ECO:0000313" key="13">
    <source>
        <dbReference type="Proteomes" id="UP000038040"/>
    </source>
</evidence>
<evidence type="ECO:0000256" key="4">
    <source>
        <dbReference type="ARBA" id="ARBA00022737"/>
    </source>
</evidence>
<dbReference type="SUPFAM" id="SSF48403">
    <property type="entry name" value="Ankyrin repeat"/>
    <property type="match status" value="1"/>
</dbReference>
<dbReference type="STRING" id="318479.A0A0N4U4F9"/>
<reference evidence="15" key="1">
    <citation type="submission" date="2017-02" db="UniProtKB">
        <authorList>
            <consortium name="WormBaseParasite"/>
        </authorList>
    </citation>
    <scope>IDENTIFICATION</scope>
</reference>
<keyword evidence="2 8" id="KW-0728">SH3 domain</keyword>
<keyword evidence="6" id="KW-0539">Nucleus</keyword>